<dbReference type="RefSeq" id="XP_013393858.1">
    <property type="nucleotide sequence ID" value="XM_013538404.2"/>
</dbReference>
<gene>
    <name evidence="2" type="primary">LOC106161447</name>
</gene>
<dbReference type="KEGG" id="lak:106161447"/>
<dbReference type="InParanoid" id="A0A1S3I6M7"/>
<evidence type="ECO:0000313" key="1">
    <source>
        <dbReference type="Proteomes" id="UP000085678"/>
    </source>
</evidence>
<accession>A0A1S3I6M7</accession>
<dbReference type="AlphaFoldDB" id="A0A1S3I6M7"/>
<name>A0A1S3I6M7_LINAN</name>
<keyword evidence="1" id="KW-1185">Reference proteome</keyword>
<proteinExistence type="predicted"/>
<dbReference type="GeneID" id="106161447"/>
<sequence length="697" mass="80414">MFSSALRYVYRSCSRHDFVGRVAQCLAQPSRCHQPLRFTCAVSQLRSPRKMWGWSLGRHVGGINQSYSTMTITKHVYNRIIRESQMNFESKAEWNITQDGRSKAEIISDYENRACKADSDLDGEILYIFAVGSLLKDSPKSQETHLPQDDRISSALQIILNKGLMEGSSSSQLRRLLLVGARIHQSPEVLRFSKELERHMSQVWSEWPVKSKIQACHGWFRLSAIHRQKYFEDQIRIFLKHMREAKLGWEEPGRKNIYQLLRVLSCGTYYSNALGGRWADENDVGLFLQNLETWYFDMDLEPKEVDSYVSVCHSVDYLVPSDILWKMLKILQKATLCEEVGKDNNAYLCIKDMLDLAQKQELNKDFMYIQYVTELAEVFKKQASLLSLMHQIEITWKFSLVLYCDHEMILKVLKNYVADEQDGNNNNVYKLVTAYRIMDCNPNITLVETVRDLIQSQGKNASPFQLLSIAHDLICRHGYREVFSEILDCFFESDLMKEEFLSELSPGRIKIILELCGRLEIEQIDRYVKKIPPSLYKVCGVQDCAEKLKTDCQLSSVKAVLAAVQMNLGGSHMARIMPVLPIHLPIVECCLNEVNEPVDMELVPRVFDENGFLKVENLSALPEGWRRIAVLVLPSQYKHLFINKPAYTGDFKAKLHFLGRAGYQKVVLVAKVPMEEKLHKCMRDILKEIPDIRLPDN</sequence>
<organism evidence="1 2">
    <name type="scientific">Lingula anatina</name>
    <name type="common">Brachiopod</name>
    <name type="synonym">Lingula unguis</name>
    <dbReference type="NCBI Taxonomy" id="7574"/>
    <lineage>
        <taxon>Eukaryota</taxon>
        <taxon>Metazoa</taxon>
        <taxon>Spiralia</taxon>
        <taxon>Lophotrochozoa</taxon>
        <taxon>Brachiopoda</taxon>
        <taxon>Linguliformea</taxon>
        <taxon>Lingulata</taxon>
        <taxon>Lingulida</taxon>
        <taxon>Linguloidea</taxon>
        <taxon>Lingulidae</taxon>
        <taxon>Lingula</taxon>
    </lineage>
</organism>
<protein>
    <submittedName>
        <fullName evidence="2">Uncharacterized protein LOC106161447</fullName>
    </submittedName>
</protein>
<evidence type="ECO:0000313" key="2">
    <source>
        <dbReference type="RefSeq" id="XP_013393858.1"/>
    </source>
</evidence>
<dbReference type="Proteomes" id="UP000085678">
    <property type="component" value="Unplaced"/>
</dbReference>
<reference evidence="2" key="1">
    <citation type="submission" date="2025-08" db="UniProtKB">
        <authorList>
            <consortium name="RefSeq"/>
        </authorList>
    </citation>
    <scope>IDENTIFICATION</scope>
    <source>
        <tissue evidence="2">Gonads</tissue>
    </source>
</reference>